<dbReference type="PANTHER" id="PTHR35008:SF8">
    <property type="entry name" value="ALCOHOL DEHYDROGENASE CYTOCHROME C SUBUNIT"/>
    <property type="match status" value="1"/>
</dbReference>
<dbReference type="InterPro" id="IPR037165">
    <property type="entry name" value="AldOxase/xan_DH_Mopterin-bd_sf"/>
</dbReference>
<dbReference type="AlphaFoldDB" id="A0A2A4HM33"/>
<dbReference type="PANTHER" id="PTHR35008">
    <property type="entry name" value="BLL4482 PROTEIN-RELATED"/>
    <property type="match status" value="1"/>
</dbReference>
<evidence type="ECO:0000313" key="8">
    <source>
        <dbReference type="Proteomes" id="UP000218677"/>
    </source>
</evidence>
<dbReference type="InterPro" id="IPR036856">
    <property type="entry name" value="Ald_Oxase/Xan_DH_a/b_sf"/>
</dbReference>
<keyword evidence="1 4" id="KW-0349">Heme</keyword>
<feature type="domain" description="Cytochrome c" evidence="6">
    <location>
        <begin position="915"/>
        <end position="1003"/>
    </location>
</feature>
<keyword evidence="3 4" id="KW-0408">Iron</keyword>
<name>A0A2A4HM33_9GAMM</name>
<proteinExistence type="predicted"/>
<evidence type="ECO:0000256" key="1">
    <source>
        <dbReference type="ARBA" id="ARBA00022617"/>
    </source>
</evidence>
<dbReference type="GO" id="GO:0020037">
    <property type="term" value="F:heme binding"/>
    <property type="evidence" value="ECO:0007669"/>
    <property type="project" value="InterPro"/>
</dbReference>
<reference evidence="8" key="1">
    <citation type="submission" date="2017-09" db="EMBL/GenBank/DDBJ databases">
        <authorList>
            <person name="Cho G.-S."/>
            <person name="Oguntoyinbo F.A."/>
            <person name="Cnockaert M."/>
            <person name="Kabisch J."/>
            <person name="Neve H."/>
            <person name="Bockelmann W."/>
            <person name="Wenning M."/>
            <person name="Franz C.M."/>
            <person name="Vandamme P."/>
        </authorList>
    </citation>
    <scope>NUCLEOTIDE SEQUENCE [LARGE SCALE GENOMIC DNA]</scope>
    <source>
        <strain evidence="8">MBT G8648</strain>
    </source>
</reference>
<dbReference type="PROSITE" id="PS51007">
    <property type="entry name" value="CYTC"/>
    <property type="match status" value="3"/>
</dbReference>
<dbReference type="InterPro" id="IPR000674">
    <property type="entry name" value="Ald_Oxase/Xan_DH_a/b"/>
</dbReference>
<dbReference type="Pfam" id="PF13442">
    <property type="entry name" value="Cytochrome_CBB3"/>
    <property type="match status" value="1"/>
</dbReference>
<feature type="region of interest" description="Disordered" evidence="5">
    <location>
        <begin position="289"/>
        <end position="310"/>
    </location>
</feature>
<comment type="caution">
    <text evidence="7">The sequence shown here is derived from an EMBL/GenBank/DDBJ whole genome shotgun (WGS) entry which is preliminary data.</text>
</comment>
<evidence type="ECO:0000256" key="4">
    <source>
        <dbReference type="PROSITE-ProRule" id="PRU00433"/>
    </source>
</evidence>
<dbReference type="Gene3D" id="1.10.760.10">
    <property type="entry name" value="Cytochrome c-like domain"/>
    <property type="match status" value="2"/>
</dbReference>
<keyword evidence="2 4" id="KW-0479">Metal-binding</keyword>
<dbReference type="OrthoDB" id="6073217at2"/>
<feature type="region of interest" description="Disordered" evidence="5">
    <location>
        <begin position="1"/>
        <end position="24"/>
    </location>
</feature>
<accession>A0A2A4HM33</accession>
<dbReference type="GO" id="GO:0009055">
    <property type="term" value="F:electron transfer activity"/>
    <property type="evidence" value="ECO:0007669"/>
    <property type="project" value="InterPro"/>
</dbReference>
<evidence type="ECO:0000256" key="5">
    <source>
        <dbReference type="SAM" id="MobiDB-lite"/>
    </source>
</evidence>
<dbReference type="InterPro" id="IPR051459">
    <property type="entry name" value="Cytochrome_c-type_DH"/>
</dbReference>
<dbReference type="InterPro" id="IPR009056">
    <property type="entry name" value="Cyt_c-like_dom"/>
</dbReference>
<dbReference type="EMBL" id="NWUX01000009">
    <property type="protein sequence ID" value="PCF95439.1"/>
    <property type="molecule type" value="Genomic_DNA"/>
</dbReference>
<dbReference type="GO" id="GO:0016491">
    <property type="term" value="F:oxidoreductase activity"/>
    <property type="evidence" value="ECO:0007669"/>
    <property type="project" value="InterPro"/>
</dbReference>
<organism evidence="7 8">
    <name type="scientific">Vreelandella nigrificans</name>
    <dbReference type="NCBI Taxonomy" id="2042704"/>
    <lineage>
        <taxon>Bacteria</taxon>
        <taxon>Pseudomonadati</taxon>
        <taxon>Pseudomonadota</taxon>
        <taxon>Gammaproteobacteria</taxon>
        <taxon>Oceanospirillales</taxon>
        <taxon>Halomonadaceae</taxon>
        <taxon>Vreelandella</taxon>
    </lineage>
</organism>
<dbReference type="Gene3D" id="3.30.365.10">
    <property type="entry name" value="Aldehyde oxidase/xanthine dehydrogenase, molybdopterin binding domain"/>
    <property type="match status" value="3"/>
</dbReference>
<gene>
    <name evidence="7" type="ORF">CPA45_11760</name>
</gene>
<dbReference type="SUPFAM" id="SSF46626">
    <property type="entry name" value="Cytochrome c"/>
    <property type="match status" value="3"/>
</dbReference>
<keyword evidence="8" id="KW-1185">Reference proteome</keyword>
<dbReference type="Proteomes" id="UP000218677">
    <property type="component" value="Unassembled WGS sequence"/>
</dbReference>
<evidence type="ECO:0000256" key="3">
    <source>
        <dbReference type="ARBA" id="ARBA00023004"/>
    </source>
</evidence>
<sequence>MPPRSRRYPMSKGSLPTQEVGGEGLPPQLTHVRYGVVVRPPYYHWNGERFESAHLISVDRTRLASLPGQVDVVVEGDFVGVVAESIAVARDAAKQLHIEWQAFCSEPNKTLKHSERAGGELRYQASHSVASEQRIYGWPSRMRWGNHPGWIVADGSDHQLKVWGQTTTPVALKQDLVRLTALDASRIELYSTDPQQISNPAAGLGRHCGDDAAVDAALMSQALGRPVAVWLDARYIQDVEALGQAQRMSLKAELTDSGEIARYHYRHANSSGDVAAVALWLSGRATEPAAMPETVPESIPEAPADDSDPAPLSSSFLPSYVLSPYVFRDQHLSARLQQPGQTPNSATLIGIQQAFARESFLDEVARDSGQDPISLRLRHLKDARSIKLIESVAKRAGWQVPFKKPSDAVPQDLLQGRGFAFAQLPDRHQRMEAGVRSAWIADVAVNRVTGDVQLTRLIVGQDDGPEVDTAGLQQTLQERILGEARPLLGQAPGFDEWGDGSDAPERGVEISPSTLVKRDSPAVTQTKTVSLRPASSDVLTGAELSPGVAVIANALFDATGIRFRQPPFTAKRVREALKEAAMEGAAQQRFAKRAPGRRWLAAAALTTVAGATAMAWPWKSTLAPVARPAPNLYSAETIERGRLVAAAGDCAACHTSEGGSTNVGGRAFETPFGTLYSTNITPDEVTGIGQWSFAAFERAMRHGISRDGSHLYPAFPYTAFAKTSDADLQALYAYLMAQPPVAAEKPTNELSFPFSVRSLMAGWNALYHDPTPFQPDPMQSELYNRGAYLAEGLGHCSACHSPRNAMGAEKSGDAYLAGAFVDGWEAPPLNTLSRAPIPWSETSLFDYLRHGESALHGVASGPMAPVVAGLAELPEYDVRAIAHYVAAQMQAPTGNDEATMAGAEQRVTKAAESSPGMEAGERLFEGACAACHVETGVPSFSRASTNLALNTNLHSDHPDNVIQSILGGVHADHVPGIGSMPGFADSFSTTQVADLATYLRARFAPDKAPWQQLEKRITDLRQPHHNNTNSTP</sequence>
<dbReference type="InterPro" id="IPR036909">
    <property type="entry name" value="Cyt_c-like_dom_sf"/>
</dbReference>
<feature type="domain" description="Cytochrome c" evidence="6">
    <location>
        <begin position="781"/>
        <end position="889"/>
    </location>
</feature>
<dbReference type="SMART" id="SM01008">
    <property type="entry name" value="Ald_Xan_dh_C"/>
    <property type="match status" value="1"/>
</dbReference>
<evidence type="ECO:0000313" key="7">
    <source>
        <dbReference type="EMBL" id="PCF95439.1"/>
    </source>
</evidence>
<dbReference type="SUPFAM" id="SSF54665">
    <property type="entry name" value="CO dehydrogenase molybdoprotein N-domain-like"/>
    <property type="match status" value="1"/>
</dbReference>
<dbReference type="Pfam" id="PF00034">
    <property type="entry name" value="Cytochrom_C"/>
    <property type="match status" value="1"/>
</dbReference>
<dbReference type="SUPFAM" id="SSF56003">
    <property type="entry name" value="Molybdenum cofactor-binding domain"/>
    <property type="match status" value="1"/>
</dbReference>
<protein>
    <submittedName>
        <fullName evidence="7">Aldehyde oxidase</fullName>
    </submittedName>
</protein>
<feature type="domain" description="Cytochrome c" evidence="6">
    <location>
        <begin position="636"/>
        <end position="739"/>
    </location>
</feature>
<evidence type="ECO:0000259" key="6">
    <source>
        <dbReference type="PROSITE" id="PS51007"/>
    </source>
</evidence>
<dbReference type="GO" id="GO:0046872">
    <property type="term" value="F:metal ion binding"/>
    <property type="evidence" value="ECO:0007669"/>
    <property type="project" value="UniProtKB-KW"/>
</dbReference>
<evidence type="ECO:0000256" key="2">
    <source>
        <dbReference type="ARBA" id="ARBA00022723"/>
    </source>
</evidence>